<dbReference type="PROSITE" id="PS51746">
    <property type="entry name" value="PPM_2"/>
    <property type="match status" value="1"/>
</dbReference>
<proteinExistence type="predicted"/>
<dbReference type="InterPro" id="IPR001932">
    <property type="entry name" value="PPM-type_phosphatase-like_dom"/>
</dbReference>
<feature type="domain" description="PPM-type phosphatase" evidence="1">
    <location>
        <begin position="15"/>
        <end position="246"/>
    </location>
</feature>
<evidence type="ECO:0000259" key="1">
    <source>
        <dbReference type="PROSITE" id="PS51746"/>
    </source>
</evidence>
<reference evidence="2" key="1">
    <citation type="submission" date="2018-05" db="EMBL/GenBank/DDBJ databases">
        <authorList>
            <person name="Lanie J.A."/>
            <person name="Ng W.-L."/>
            <person name="Kazmierczak K.M."/>
            <person name="Andrzejewski T.M."/>
            <person name="Davidsen T.M."/>
            <person name="Wayne K.J."/>
            <person name="Tettelin H."/>
            <person name="Glass J.I."/>
            <person name="Rusch D."/>
            <person name="Podicherti R."/>
            <person name="Tsui H.-C.T."/>
            <person name="Winkler M.E."/>
        </authorList>
    </citation>
    <scope>NUCLEOTIDE SEQUENCE</scope>
</reference>
<dbReference type="GO" id="GO:0004722">
    <property type="term" value="F:protein serine/threonine phosphatase activity"/>
    <property type="evidence" value="ECO:0007669"/>
    <property type="project" value="InterPro"/>
</dbReference>
<dbReference type="PANTHER" id="PTHR13832:SF827">
    <property type="entry name" value="PROTEIN PHOSPHATASE 1L"/>
    <property type="match status" value="1"/>
</dbReference>
<dbReference type="AlphaFoldDB" id="A0A381SSE8"/>
<dbReference type="EMBL" id="UINC01003507">
    <property type="protein sequence ID" value="SVA06930.1"/>
    <property type="molecule type" value="Genomic_DNA"/>
</dbReference>
<name>A0A381SSE8_9ZZZZ</name>
<sequence length="379" mass="39783">MAIRRSRRPRSVRLEAGTATHTGRIRTSNQDAVGMVDDLFVVADGMGGHRGGEVAAAEAVGVLMVGLERSDRAGLVAAVRAANRSILERAAVEPDLSGMGTTLCALAVVDSLTGDDALAVANIGDSRVYRFAAGCLDQVSDDHSLVADLVRAGEITAEEAAHHPQRNILTRALGIEADPLIDSWDLVPVHGDRYLLCSDGLFNELGDERLAEVLSEGSVQEVADRLVDEAVDNGGHDNVTVLVAEVVAGPESRGTDRPAIPMARSEQALRPSPIPENGPGVVRASLASASCILAAAVLVLGMYAHQGWFIGSDDGDVAVFRGRPSGLLWFKPTLVEGGDLRVAALDEPTRIAVDETIVVGSLDEARRLIEGFRGAVNGA</sequence>
<dbReference type="PANTHER" id="PTHR13832">
    <property type="entry name" value="PROTEIN PHOSPHATASE 2C"/>
    <property type="match status" value="1"/>
</dbReference>
<accession>A0A381SSE8</accession>
<dbReference type="Gene3D" id="3.60.40.10">
    <property type="entry name" value="PPM-type phosphatase domain"/>
    <property type="match status" value="1"/>
</dbReference>
<dbReference type="Pfam" id="PF13672">
    <property type="entry name" value="PP2C_2"/>
    <property type="match status" value="1"/>
</dbReference>
<dbReference type="InterPro" id="IPR015655">
    <property type="entry name" value="PP2C"/>
</dbReference>
<dbReference type="SMART" id="SM00332">
    <property type="entry name" value="PP2Cc"/>
    <property type="match status" value="1"/>
</dbReference>
<dbReference type="InterPro" id="IPR036457">
    <property type="entry name" value="PPM-type-like_dom_sf"/>
</dbReference>
<dbReference type="SUPFAM" id="SSF81606">
    <property type="entry name" value="PP2C-like"/>
    <property type="match status" value="1"/>
</dbReference>
<dbReference type="CDD" id="cd00143">
    <property type="entry name" value="PP2Cc"/>
    <property type="match status" value="1"/>
</dbReference>
<dbReference type="SMART" id="SM00331">
    <property type="entry name" value="PP2C_SIG"/>
    <property type="match status" value="1"/>
</dbReference>
<gene>
    <name evidence="2" type="ORF">METZ01_LOCUS59784</name>
</gene>
<evidence type="ECO:0000313" key="2">
    <source>
        <dbReference type="EMBL" id="SVA06930.1"/>
    </source>
</evidence>
<organism evidence="2">
    <name type="scientific">marine metagenome</name>
    <dbReference type="NCBI Taxonomy" id="408172"/>
    <lineage>
        <taxon>unclassified sequences</taxon>
        <taxon>metagenomes</taxon>
        <taxon>ecological metagenomes</taxon>
    </lineage>
</organism>
<protein>
    <recommendedName>
        <fullName evidence="1">PPM-type phosphatase domain-containing protein</fullName>
    </recommendedName>
</protein>